<evidence type="ECO:0000256" key="8">
    <source>
        <dbReference type="ARBA" id="ARBA00023136"/>
    </source>
</evidence>
<evidence type="ECO:0000256" key="7">
    <source>
        <dbReference type="ARBA" id="ARBA00022840"/>
    </source>
</evidence>
<evidence type="ECO:0000256" key="10">
    <source>
        <dbReference type="RuleBase" id="RU365094"/>
    </source>
</evidence>
<keyword evidence="4 10" id="KW-1003">Cell membrane</keyword>
<feature type="domain" description="ABC transporter" evidence="12">
    <location>
        <begin position="14"/>
        <end position="254"/>
    </location>
</feature>
<evidence type="ECO:0000256" key="4">
    <source>
        <dbReference type="ARBA" id="ARBA00022475"/>
    </source>
</evidence>
<comment type="subcellular location">
    <subcellularLocation>
        <location evidence="10">Cell membrane</location>
        <topology evidence="10">Peripheral membrane protein</topology>
        <orientation evidence="10">Cytoplasmic side</orientation>
    </subcellularLocation>
</comment>
<name>A0A2S8SSF6_9BACT</name>
<dbReference type="GO" id="GO:0005886">
    <property type="term" value="C:plasma membrane"/>
    <property type="evidence" value="ECO:0007669"/>
    <property type="project" value="UniProtKB-SubCell"/>
</dbReference>
<dbReference type="InterPro" id="IPR027417">
    <property type="entry name" value="P-loop_NTPase"/>
</dbReference>
<dbReference type="InterPro" id="IPR017871">
    <property type="entry name" value="ABC_transporter-like_CS"/>
</dbReference>
<dbReference type="Pfam" id="PF00005">
    <property type="entry name" value="ABC_tran"/>
    <property type="match status" value="1"/>
</dbReference>
<dbReference type="PANTHER" id="PTHR24220">
    <property type="entry name" value="IMPORT ATP-BINDING PROTEIN"/>
    <property type="match status" value="1"/>
</dbReference>
<comment type="function">
    <text evidence="1">Part of the ABC transporter FtsEX involved in cellular division. Important for assembly or stability of the septal ring.</text>
</comment>
<evidence type="ECO:0000256" key="1">
    <source>
        <dbReference type="ARBA" id="ARBA00002579"/>
    </source>
</evidence>
<proteinExistence type="inferred from homology"/>
<protein>
    <recommendedName>
        <fullName evidence="3 10">Cell division ATP-binding protein FtsE</fullName>
    </recommendedName>
</protein>
<evidence type="ECO:0000256" key="9">
    <source>
        <dbReference type="ARBA" id="ARBA00023306"/>
    </source>
</evidence>
<dbReference type="FunFam" id="3.40.50.300:FF:000056">
    <property type="entry name" value="Cell division ATP-binding protein FtsE"/>
    <property type="match status" value="1"/>
</dbReference>
<dbReference type="InterPro" id="IPR003439">
    <property type="entry name" value="ABC_transporter-like_ATP-bd"/>
</dbReference>
<accession>A0A2S8SSF6</accession>
<evidence type="ECO:0000256" key="6">
    <source>
        <dbReference type="ARBA" id="ARBA00022741"/>
    </source>
</evidence>
<dbReference type="SUPFAM" id="SSF52540">
    <property type="entry name" value="P-loop containing nucleoside triphosphate hydrolases"/>
    <property type="match status" value="1"/>
</dbReference>
<keyword evidence="5 10" id="KW-0132">Cell division</keyword>
<evidence type="ECO:0000259" key="12">
    <source>
        <dbReference type="PROSITE" id="PS50893"/>
    </source>
</evidence>
<gene>
    <name evidence="10" type="primary">ftsE</name>
    <name evidence="13" type="ORF">B1R32_10965</name>
</gene>
<comment type="caution">
    <text evidence="13">The sequence shown here is derived from an EMBL/GenBank/DDBJ whole genome shotgun (WGS) entry which is preliminary data.</text>
</comment>
<dbReference type="Gene3D" id="3.40.50.300">
    <property type="entry name" value="P-loop containing nucleotide triphosphate hydrolases"/>
    <property type="match status" value="1"/>
</dbReference>
<evidence type="ECO:0000256" key="2">
    <source>
        <dbReference type="ARBA" id="ARBA00005417"/>
    </source>
</evidence>
<dbReference type="SMART" id="SM00382">
    <property type="entry name" value="AAA"/>
    <property type="match status" value="1"/>
</dbReference>
<dbReference type="FunCoup" id="A0A2S8SSF6">
    <property type="interactions" value="94"/>
</dbReference>
<dbReference type="Proteomes" id="UP000237684">
    <property type="component" value="Unassembled WGS sequence"/>
</dbReference>
<keyword evidence="8 10" id="KW-0472">Membrane</keyword>
<feature type="region of interest" description="Disordered" evidence="11">
    <location>
        <begin position="388"/>
        <end position="421"/>
    </location>
</feature>
<dbReference type="GO" id="GO:0016887">
    <property type="term" value="F:ATP hydrolysis activity"/>
    <property type="evidence" value="ECO:0007669"/>
    <property type="project" value="InterPro"/>
</dbReference>
<evidence type="ECO:0000313" key="14">
    <source>
        <dbReference type="Proteomes" id="UP000237684"/>
    </source>
</evidence>
<dbReference type="NCBIfam" id="TIGR02673">
    <property type="entry name" value="FtsE"/>
    <property type="match status" value="1"/>
</dbReference>
<feature type="region of interest" description="Disordered" evidence="11">
    <location>
        <begin position="234"/>
        <end position="255"/>
    </location>
</feature>
<dbReference type="EMBL" id="NIGF01000009">
    <property type="protein sequence ID" value="PQV63725.1"/>
    <property type="molecule type" value="Genomic_DNA"/>
</dbReference>
<dbReference type="InParanoid" id="A0A2S8SSF6"/>
<comment type="subunit">
    <text evidence="10">Homodimer. Forms a membrane-associated complex with FtsX.</text>
</comment>
<dbReference type="GO" id="GO:0022857">
    <property type="term" value="F:transmembrane transporter activity"/>
    <property type="evidence" value="ECO:0007669"/>
    <property type="project" value="TreeGrafter"/>
</dbReference>
<dbReference type="GO" id="GO:0051301">
    <property type="term" value="P:cell division"/>
    <property type="evidence" value="ECO:0007669"/>
    <property type="project" value="UniProtKB-UniRule"/>
</dbReference>
<keyword evidence="6 10" id="KW-0547">Nucleotide-binding</keyword>
<organism evidence="13 14">
    <name type="scientific">Abditibacterium utsteinense</name>
    <dbReference type="NCBI Taxonomy" id="1960156"/>
    <lineage>
        <taxon>Bacteria</taxon>
        <taxon>Pseudomonadati</taxon>
        <taxon>Abditibacteriota</taxon>
        <taxon>Abditibacteriia</taxon>
        <taxon>Abditibacteriales</taxon>
        <taxon>Abditibacteriaceae</taxon>
        <taxon>Abditibacterium</taxon>
    </lineage>
</organism>
<feature type="region of interest" description="Disordered" evidence="11">
    <location>
        <begin position="288"/>
        <end position="339"/>
    </location>
</feature>
<reference evidence="13 14" key="1">
    <citation type="journal article" date="2018" name="Syst. Appl. Microbiol.">
        <title>Abditibacterium utsteinense sp. nov., the first cultivated member of candidate phylum FBP, isolated from ice-free Antarctic soil samples.</title>
        <authorList>
            <person name="Tahon G."/>
            <person name="Tytgat B."/>
            <person name="Lebbe L."/>
            <person name="Carlier A."/>
            <person name="Willems A."/>
        </authorList>
    </citation>
    <scope>NUCLEOTIDE SEQUENCE [LARGE SCALE GENOMIC DNA]</scope>
    <source>
        <strain evidence="13 14">LMG 29911</strain>
    </source>
</reference>
<evidence type="ECO:0000256" key="3">
    <source>
        <dbReference type="ARBA" id="ARBA00020019"/>
    </source>
</evidence>
<dbReference type="InterPro" id="IPR005286">
    <property type="entry name" value="Cell_div_FtsE"/>
</dbReference>
<sequence>MGEAHFASHPFPMIEFHNVTVCYEPDKRHPVRSLDGLSLKIERGDWVFLVGPSGAGKSSLLKLLFADLQAQSGSITVDGEEISRIAAPDVPRLRRKIGIVFQDYQLLSQKTAWENVAFALRVIGTPQSQIVREVPRALETVGLTHRAEAYPHQLSGGEQQRIAIARAIVNDPILLLADEPTGNLDPQTAREVGELLTRINRERGTTIVMATHDGAFVDELKRRVVRLKDGRVVSDRNPGTYAETGDATRDHFPAASPEKTAPVLLPVSTLPQPKSPQIQPEIEAIPQKMKQESEASIPAPDSTKNEAAPTPFVATDSAAPTPRETLKENPVFTPQSTKNEAAISVEETVVPAWRKAPVAPPIVNNDFEVDDFPPPRPMARRIVPAEIAPELPDHSKVASTAHASDPNAPLGSSENPIVQFE</sequence>
<keyword evidence="14" id="KW-1185">Reference proteome</keyword>
<evidence type="ECO:0000313" key="13">
    <source>
        <dbReference type="EMBL" id="PQV63725.1"/>
    </source>
</evidence>
<comment type="similarity">
    <text evidence="2 10">Belongs to the ABC transporter superfamily.</text>
</comment>
<keyword evidence="7 10" id="KW-0067">ATP-binding</keyword>
<evidence type="ECO:0000256" key="11">
    <source>
        <dbReference type="SAM" id="MobiDB-lite"/>
    </source>
</evidence>
<keyword evidence="9 10" id="KW-0131">Cell cycle</keyword>
<dbReference type="PROSITE" id="PS00211">
    <property type="entry name" value="ABC_TRANSPORTER_1"/>
    <property type="match status" value="1"/>
</dbReference>
<dbReference type="InterPro" id="IPR015854">
    <property type="entry name" value="ABC_transpr_LolD-like"/>
</dbReference>
<dbReference type="PROSITE" id="PS50893">
    <property type="entry name" value="ABC_TRANSPORTER_2"/>
    <property type="match status" value="1"/>
</dbReference>
<dbReference type="InterPro" id="IPR003593">
    <property type="entry name" value="AAA+_ATPase"/>
</dbReference>
<evidence type="ECO:0000256" key="5">
    <source>
        <dbReference type="ARBA" id="ARBA00022618"/>
    </source>
</evidence>
<dbReference type="AlphaFoldDB" id="A0A2S8SSF6"/>
<dbReference type="PANTHER" id="PTHR24220:SF470">
    <property type="entry name" value="CELL DIVISION ATP-BINDING PROTEIN FTSE"/>
    <property type="match status" value="1"/>
</dbReference>
<dbReference type="GO" id="GO:0005524">
    <property type="term" value="F:ATP binding"/>
    <property type="evidence" value="ECO:0007669"/>
    <property type="project" value="UniProtKB-UniRule"/>
</dbReference>
<feature type="compositionally biased region" description="Polar residues" evidence="11">
    <location>
        <begin position="410"/>
        <end position="421"/>
    </location>
</feature>